<dbReference type="Proteomes" id="UP000255024">
    <property type="component" value="Unassembled WGS sequence"/>
</dbReference>
<dbReference type="Gene3D" id="2.60.40.1120">
    <property type="entry name" value="Carboxypeptidase-like, regulatory domain"/>
    <property type="match status" value="1"/>
</dbReference>
<dbReference type="SUPFAM" id="SSF49464">
    <property type="entry name" value="Carboxypeptidase regulatory domain-like"/>
    <property type="match status" value="1"/>
</dbReference>
<organism evidence="2 3">
    <name type="scientific">Myroides odoratus</name>
    <name type="common">Flavobacterium odoratum</name>
    <dbReference type="NCBI Taxonomy" id="256"/>
    <lineage>
        <taxon>Bacteria</taxon>
        <taxon>Pseudomonadati</taxon>
        <taxon>Bacteroidota</taxon>
        <taxon>Flavobacteriia</taxon>
        <taxon>Flavobacteriales</taxon>
        <taxon>Flavobacteriaceae</taxon>
        <taxon>Myroides</taxon>
    </lineage>
</organism>
<reference evidence="2 3" key="1">
    <citation type="submission" date="2018-06" db="EMBL/GenBank/DDBJ databases">
        <authorList>
            <consortium name="Pathogen Informatics"/>
            <person name="Doyle S."/>
        </authorList>
    </citation>
    <scope>NUCLEOTIDE SEQUENCE [LARGE SCALE GENOMIC DNA]</scope>
    <source>
        <strain evidence="2 3">NCTC11179</strain>
    </source>
</reference>
<dbReference type="RefSeq" id="WP_115092016.1">
    <property type="nucleotide sequence ID" value="NZ_CP068107.1"/>
</dbReference>
<feature type="chain" id="PRO_5016820800" evidence="1">
    <location>
        <begin position="19"/>
        <end position="828"/>
    </location>
</feature>
<gene>
    <name evidence="2" type="ORF">NCTC11179_02735</name>
</gene>
<dbReference type="InterPro" id="IPR043741">
    <property type="entry name" value="DUF5686"/>
</dbReference>
<sequence length="828" mass="94513">MKQRFTLFLCFLSLVSFAQIKGTIVDQEGKPISYATVILEQTQQGAISNDKGVYEIKPKNQGDFTLVFQFLGYKTERKKVTYQGQPLTVDIVLQEEEFQLDDIVIKVGKNPADDIIRRAIANKAQNTKGMATFAADFYSKGLIKSLKIPKFAQDKVLINGDKAAGIDSLGQGILYLSETVSELKYQKPNQLKEHIVASKISGNNNGYSFNTADESFYDFYEDQLKVADFDAQLVSPIAKQAFAFYKYSLEATFKDNGVVINKIKVTPKVKNQPVFYGDIYIVDTSAALYGVDLTVTGVSLQQPFIDEIAISQNFFFNQANQTWVKRSQTLDMLIGLFGFKGQGTFLSVFNNYNFTPNFTRADFGKEVLSFAKDANKKEDDFWVNHRLYPLTTEEVQDYHFKDSIREIKDSPQYKDSLRMAHNRFEVLSPLTGYNYKSKSERFTFNYNGLIELDKIGFNTVQGFYMGTNFGATFYGKDKKSYTRAGLNINYGFASERFRAYGSVSHRLNDVHKSLFYVKGGTKIEQFHKDNISEQFNSLFSLLFRKNFAKYYNNENAYVGYQGKFMDEALALTTEVGYEQRKPLFNNANGSFYTGSRAYTSNDPTNPLNDLSAPIELHHLYKFRLGATIRLGMKYVSYPEDRWYIPNKSYPKINVGYEKAFNGNLNGYNYDLVTAGIAQDISLGNKGAFSYNLKGGHFFNADDISYVDRKHFTGNQTHLNIENDRMSSFNLLPYYSLSTNKSYAEMHMEYNFKGFIMNRLPLLKWTGWNVVAGYHNAIVSDTKAYQEFTVGLSNIGFGSMKGFRVDYVRAYQGSNFFKDGFMFGFKKDF</sequence>
<dbReference type="EMBL" id="UGQL01000002">
    <property type="protein sequence ID" value="STZ69231.1"/>
    <property type="molecule type" value="Genomic_DNA"/>
</dbReference>
<proteinExistence type="predicted"/>
<feature type="signal peptide" evidence="1">
    <location>
        <begin position="1"/>
        <end position="18"/>
    </location>
</feature>
<evidence type="ECO:0000256" key="1">
    <source>
        <dbReference type="SAM" id="SignalP"/>
    </source>
</evidence>
<protein>
    <submittedName>
        <fullName evidence="2">TonB-linked outer membrane protein, SusC/RagA family</fullName>
    </submittedName>
</protein>
<accession>A0A378U2M1</accession>
<keyword evidence="3" id="KW-1185">Reference proteome</keyword>
<dbReference type="InterPro" id="IPR008969">
    <property type="entry name" value="CarboxyPept-like_regulatory"/>
</dbReference>
<evidence type="ECO:0000313" key="3">
    <source>
        <dbReference type="Proteomes" id="UP000255024"/>
    </source>
</evidence>
<dbReference type="Pfam" id="PF18939">
    <property type="entry name" value="DUF5686"/>
    <property type="match status" value="1"/>
</dbReference>
<dbReference type="Pfam" id="PF13715">
    <property type="entry name" value="CarbopepD_reg_2"/>
    <property type="match status" value="1"/>
</dbReference>
<name>A0A378U2M1_MYROD</name>
<evidence type="ECO:0000313" key="2">
    <source>
        <dbReference type="EMBL" id="STZ69231.1"/>
    </source>
</evidence>
<keyword evidence="1" id="KW-0732">Signal</keyword>
<dbReference type="AlphaFoldDB" id="A0A378U2M1"/>